<name>A0A2T3B9V6_AMORE</name>
<evidence type="ECO:0000256" key="1">
    <source>
        <dbReference type="SAM" id="MobiDB-lite"/>
    </source>
</evidence>
<gene>
    <name evidence="2" type="ORF">M430DRAFT_198463</name>
</gene>
<reference evidence="2 3" key="1">
    <citation type="journal article" date="2018" name="New Phytol.">
        <title>Comparative genomics and transcriptomics depict ericoid mycorrhizal fungi as versatile saprotrophs and plant mutualists.</title>
        <authorList>
            <person name="Martino E."/>
            <person name="Morin E."/>
            <person name="Grelet G.A."/>
            <person name="Kuo A."/>
            <person name="Kohler A."/>
            <person name="Daghino S."/>
            <person name="Barry K.W."/>
            <person name="Cichocki N."/>
            <person name="Clum A."/>
            <person name="Dockter R.B."/>
            <person name="Hainaut M."/>
            <person name="Kuo R.C."/>
            <person name="LaButti K."/>
            <person name="Lindahl B.D."/>
            <person name="Lindquist E.A."/>
            <person name="Lipzen A."/>
            <person name="Khouja H.R."/>
            <person name="Magnuson J."/>
            <person name="Murat C."/>
            <person name="Ohm R.A."/>
            <person name="Singer S.W."/>
            <person name="Spatafora J.W."/>
            <person name="Wang M."/>
            <person name="Veneault-Fourrey C."/>
            <person name="Henrissat B."/>
            <person name="Grigoriev I.V."/>
            <person name="Martin F.M."/>
            <person name="Perotto S."/>
        </authorList>
    </citation>
    <scope>NUCLEOTIDE SEQUENCE [LARGE SCALE GENOMIC DNA]</scope>
    <source>
        <strain evidence="2 3">ATCC 22711</strain>
    </source>
</reference>
<evidence type="ECO:0000313" key="3">
    <source>
        <dbReference type="Proteomes" id="UP000241818"/>
    </source>
</evidence>
<keyword evidence="3" id="KW-1185">Reference proteome</keyword>
<feature type="region of interest" description="Disordered" evidence="1">
    <location>
        <begin position="97"/>
        <end position="127"/>
    </location>
</feature>
<dbReference type="Proteomes" id="UP000241818">
    <property type="component" value="Unassembled WGS sequence"/>
</dbReference>
<organism evidence="2 3">
    <name type="scientific">Amorphotheca resinae ATCC 22711</name>
    <dbReference type="NCBI Taxonomy" id="857342"/>
    <lineage>
        <taxon>Eukaryota</taxon>
        <taxon>Fungi</taxon>
        <taxon>Dikarya</taxon>
        <taxon>Ascomycota</taxon>
        <taxon>Pezizomycotina</taxon>
        <taxon>Leotiomycetes</taxon>
        <taxon>Helotiales</taxon>
        <taxon>Amorphothecaceae</taxon>
        <taxon>Amorphotheca</taxon>
    </lineage>
</organism>
<dbReference type="EMBL" id="KZ679007">
    <property type="protein sequence ID" value="PSS25106.1"/>
    <property type="molecule type" value="Genomic_DNA"/>
</dbReference>
<evidence type="ECO:0000313" key="2">
    <source>
        <dbReference type="EMBL" id="PSS25106.1"/>
    </source>
</evidence>
<dbReference type="RefSeq" id="XP_024723705.1">
    <property type="nucleotide sequence ID" value="XM_024864166.1"/>
</dbReference>
<dbReference type="GeneID" id="36572247"/>
<dbReference type="InParanoid" id="A0A2T3B9V6"/>
<sequence>MGDSGYCNDRAPLVQRPCSTTLRTKVPHAAAEHRDICVPLLFDAASGPSHCIALARPSMQSSFSRTSLLFPSQAINHRSPRKSSLYDPYNPLLSSSGGHETLDTTAGRPLPCKSHHSTESQPRWRHSRPTPCFLVSSCEKHASFACCSTPFLSFLDGCLYSTLCSNAHSQDQQSRTISPLSSLLFSSSPILHLHTVRYPVFCTVPFRELIARIVCRIGHLG</sequence>
<dbReference type="AlphaFoldDB" id="A0A2T3B9V6"/>
<accession>A0A2T3B9V6</accession>
<proteinExistence type="predicted"/>
<protein>
    <submittedName>
        <fullName evidence="2">Uncharacterized protein</fullName>
    </submittedName>
</protein>